<sequence>MDYLKIIAKIINCANSRIYIPERDRIFYDESNRCDAEEITIEREWDSWKLKDDYFKIGKSIMDETANYYGFWESRFFNDKDGEIFVNH</sequence>
<dbReference type="AlphaFoldDB" id="A0A2A2HRV6"/>
<dbReference type="EMBL" id="LMVP01000370">
    <property type="protein sequence ID" value="PAV12010.1"/>
    <property type="molecule type" value="Genomic_DNA"/>
</dbReference>
<proteinExistence type="predicted"/>
<comment type="caution">
    <text evidence="1">The sequence shown here is derived from an EMBL/GenBank/DDBJ whole genome shotgun (WGS) entry which is preliminary data.</text>
</comment>
<keyword evidence="2" id="KW-1185">Reference proteome</keyword>
<gene>
    <name evidence="1" type="ORF">ASJ81_21090</name>
</gene>
<dbReference type="RefSeq" id="WP_095645070.1">
    <property type="nucleotide sequence ID" value="NZ_LMVP01000370.1"/>
</dbReference>
<evidence type="ECO:0000313" key="1">
    <source>
        <dbReference type="EMBL" id="PAV12010.1"/>
    </source>
</evidence>
<organism evidence="1 2">
    <name type="scientific">Methanosarcina spelaei</name>
    <dbReference type="NCBI Taxonomy" id="1036679"/>
    <lineage>
        <taxon>Archaea</taxon>
        <taxon>Methanobacteriati</taxon>
        <taxon>Methanobacteriota</taxon>
        <taxon>Stenosarchaea group</taxon>
        <taxon>Methanomicrobia</taxon>
        <taxon>Methanosarcinales</taxon>
        <taxon>Methanosarcinaceae</taxon>
        <taxon>Methanosarcina</taxon>
    </lineage>
</organism>
<dbReference type="Proteomes" id="UP000218164">
    <property type="component" value="Unassembled WGS sequence"/>
</dbReference>
<name>A0A2A2HRV6_9EURY</name>
<accession>A0A2A2HRV6</accession>
<reference evidence="1 2" key="1">
    <citation type="journal article" date="2017" name="BMC Genomics">
        <title>Genomic analysis of methanogenic archaea reveals a shift towards energy conservation.</title>
        <authorList>
            <person name="Gilmore S.P."/>
            <person name="Henske J.K."/>
            <person name="Sexton J.A."/>
            <person name="Solomon K.V."/>
            <person name="Seppala S."/>
            <person name="Yoo J.I."/>
            <person name="Huyett L.M."/>
            <person name="Pressman A."/>
            <person name="Cogan J.Z."/>
            <person name="Kivenson V."/>
            <person name="Peng X."/>
            <person name="Tan Y."/>
            <person name="Valentine D.L."/>
            <person name="O'Malley M.A."/>
        </authorList>
    </citation>
    <scope>NUCLEOTIDE SEQUENCE [LARGE SCALE GENOMIC DNA]</scope>
    <source>
        <strain evidence="1 2">MC-15</strain>
    </source>
</reference>
<evidence type="ECO:0000313" key="2">
    <source>
        <dbReference type="Proteomes" id="UP000218164"/>
    </source>
</evidence>
<protein>
    <submittedName>
        <fullName evidence="1">Uncharacterized protein</fullName>
    </submittedName>
</protein>